<feature type="region of interest" description="Disordered" evidence="1">
    <location>
        <begin position="771"/>
        <end position="863"/>
    </location>
</feature>
<protein>
    <submittedName>
        <fullName evidence="2">Uncharacterized protein</fullName>
    </submittedName>
</protein>
<dbReference type="GO" id="GO:0030837">
    <property type="term" value="P:negative regulation of actin filament polymerization"/>
    <property type="evidence" value="ECO:0007669"/>
    <property type="project" value="InterPro"/>
</dbReference>
<feature type="region of interest" description="Disordered" evidence="1">
    <location>
        <begin position="523"/>
        <end position="598"/>
    </location>
</feature>
<feature type="compositionally biased region" description="Basic residues" evidence="1">
    <location>
        <begin position="1095"/>
        <end position="1106"/>
    </location>
</feature>
<dbReference type="PANTHER" id="PTHR45864:SF3">
    <property type="entry name" value="PROTEIN PHOSPHATASE SLINGSHOT HOMOLOG 2"/>
    <property type="match status" value="1"/>
</dbReference>
<feature type="region of interest" description="Disordered" evidence="1">
    <location>
        <begin position="612"/>
        <end position="696"/>
    </location>
</feature>
<keyword evidence="3" id="KW-1185">Reference proteome</keyword>
<feature type="region of interest" description="Disordered" evidence="1">
    <location>
        <begin position="400"/>
        <end position="484"/>
    </location>
</feature>
<feature type="compositionally biased region" description="Pro residues" evidence="1">
    <location>
        <begin position="1011"/>
        <end position="1021"/>
    </location>
</feature>
<sequence length="1122" mass="119921">MRRGRRKQRPWLSGFGQSPCCCPSSHQLQQHVFVPWKRAALRVPGGSGMILGTGGRAGTKPASDQRGQAPDLSIVVAEPLCRAKNNLLDPNPIGVPAFAQSESTLAICIIHGGPFILWDRTLVVWGDQESRLRANPISNAALPSSLANSPHAAFSPLCLLSERLSNPVLILSPYLLPRSKQRHNKLWRSHSDSDLSDHHEPMGKSGMEVSKKEITTSADQISESKTSCGHHHVPMSPGPMTTGPHTEHLCHLGADAAGNLCSIERVVQLEITTRDFNTEQMEDKLNLNNINGCSSGCCLDDSKFPLDNCNASDALLQQREALGAAAEFPDLAVDDLEKDALKQGDGNIHLVPMEELESCLQDVSNHNSPSPPPVTSLPEDFGADRIDFFSALEKFVELSQDSRPRTCSHSRTEDQGGGRNGLSKVSGLELSPSNPTEDAQGSNSSDNSPQPSEGSSVEEERLKLSEPSRSGSLTRSHSENAISVKDIITEIESIRQGAGQGQAKTDALNNPVLVSKRNTVHELPAESAWESKPRKAEPGEGSGSVLKEAASEPSKPEREAASAQPVPSCKLDVEDGGNSGEDSAEGLSNPGPKWCPGSVRRATLEFEERLRQEQELQHSTPVVLLPIRKNSRIESSAVADPAAKGKPEEPSHEPAQLSGEKVASRAGGAETGAGLEQPPEMPPASSPPRDGLLGELEGLAREHRLVVSLEIPDSLPAPGLLLPKRIEIIEYTHAVRLPSPTGLERGHTRDDSEETKVATTSLAVDENCNAALCSQNPPGALPKPGPSEPESKDFKKAIFTLGSPGEDAVRGPADMRTSPASRARCPPPPPSSRQPFVCLQGVTQDSTSTDPEPAPLGGYAGNGQFAFEERGGALRRRSESALTHWSPEDYDLRARKVGMGANTVGAAAPPLLRCGLPHSSSSDNIRDLRGDTVRQWAKDLEARVQQAGLTLPSQMKRSASLAKLGGLNLSKDDLPSGNPFPSSARPAALESLRGSSGCGEALSQGGLALPTPEPAPSSLPAPQPTAHFVEQLKMAAESIALSSPVERPLAQYAKEFSLTQQLPGAKLTSPPEAPLPGLATTPHPPHWLAVLPRPQHGRTRPPRRLRKTNDRKRTTNPLYNTM</sequence>
<feature type="compositionally biased region" description="Low complexity" evidence="1">
    <location>
        <begin position="687"/>
        <end position="696"/>
    </location>
</feature>
<dbReference type="AlphaFoldDB" id="A0A670KD57"/>
<dbReference type="OMA" id="RATQEFE"/>
<dbReference type="Proteomes" id="UP000472272">
    <property type="component" value="Chromosome 15"/>
</dbReference>
<feature type="region of interest" description="Disordered" evidence="1">
    <location>
        <begin position="1063"/>
        <end position="1122"/>
    </location>
</feature>
<feature type="compositionally biased region" description="Basic and acidic residues" evidence="1">
    <location>
        <begin position="744"/>
        <end position="756"/>
    </location>
</feature>
<dbReference type="InterPro" id="IPR043587">
    <property type="entry name" value="Phosphatase_SSH-like"/>
</dbReference>
<reference evidence="2" key="3">
    <citation type="submission" date="2025-09" db="UniProtKB">
        <authorList>
            <consortium name="Ensembl"/>
        </authorList>
    </citation>
    <scope>IDENTIFICATION</scope>
</reference>
<dbReference type="Ensembl" id="ENSPMRT00000037491.1">
    <property type="protein sequence ID" value="ENSPMRP00000035363.1"/>
    <property type="gene ID" value="ENSPMRG00000022877.1"/>
</dbReference>
<dbReference type="PANTHER" id="PTHR45864">
    <property type="entry name" value="SLINGSHOT PROTEIN PHOSPHATASE HOMOLOG"/>
    <property type="match status" value="1"/>
</dbReference>
<name>A0A670KD57_PODMU</name>
<feature type="compositionally biased region" description="Basic and acidic residues" evidence="1">
    <location>
        <begin position="643"/>
        <end position="652"/>
    </location>
</feature>
<evidence type="ECO:0000313" key="2">
    <source>
        <dbReference type="Ensembl" id="ENSPMRP00000035363.1"/>
    </source>
</evidence>
<dbReference type="GO" id="GO:0003779">
    <property type="term" value="F:actin binding"/>
    <property type="evidence" value="ECO:0007669"/>
    <property type="project" value="InterPro"/>
</dbReference>
<reference evidence="2 3" key="1">
    <citation type="journal article" date="2019" name="Proc. Natl. Acad. Sci. U.S.A.">
        <title>Regulatory changes in pterin and carotenoid genes underlie balanced color polymorphisms in the wall lizard.</title>
        <authorList>
            <person name="Andrade P."/>
            <person name="Pinho C."/>
            <person name="Perez I de Lanuza G."/>
            <person name="Afonso S."/>
            <person name="Brejcha J."/>
            <person name="Rubin C.J."/>
            <person name="Wallerman O."/>
            <person name="Pereira P."/>
            <person name="Sabatino S.J."/>
            <person name="Bellati A."/>
            <person name="Pellitteri-Rosa D."/>
            <person name="Bosakova Z."/>
            <person name="Bunikis I."/>
            <person name="Carretero M.A."/>
            <person name="Feiner N."/>
            <person name="Marsik P."/>
            <person name="Pauperio F."/>
            <person name="Salvi D."/>
            <person name="Soler L."/>
            <person name="While G.M."/>
            <person name="Uller T."/>
            <person name="Font E."/>
            <person name="Andersson L."/>
            <person name="Carneiro M."/>
        </authorList>
    </citation>
    <scope>NUCLEOTIDE SEQUENCE</scope>
</reference>
<feature type="region of interest" description="Disordered" evidence="1">
    <location>
        <begin position="972"/>
        <end position="1021"/>
    </location>
</feature>
<reference evidence="2" key="2">
    <citation type="submission" date="2025-08" db="UniProtKB">
        <authorList>
            <consortium name="Ensembl"/>
        </authorList>
    </citation>
    <scope>IDENTIFICATION</scope>
</reference>
<proteinExistence type="predicted"/>
<accession>A0A670KD57</accession>
<feature type="compositionally biased region" description="Basic and acidic residues" evidence="1">
    <location>
        <begin position="523"/>
        <end position="538"/>
    </location>
</feature>
<feature type="region of interest" description="Disordered" evidence="1">
    <location>
        <begin position="736"/>
        <end position="758"/>
    </location>
</feature>
<evidence type="ECO:0000256" key="1">
    <source>
        <dbReference type="SAM" id="MobiDB-lite"/>
    </source>
</evidence>
<dbReference type="GO" id="GO:0016791">
    <property type="term" value="F:phosphatase activity"/>
    <property type="evidence" value="ECO:0007669"/>
    <property type="project" value="InterPro"/>
</dbReference>
<feature type="compositionally biased region" description="Basic and acidic residues" evidence="1">
    <location>
        <begin position="400"/>
        <end position="416"/>
    </location>
</feature>
<evidence type="ECO:0000313" key="3">
    <source>
        <dbReference type="Proteomes" id="UP000472272"/>
    </source>
</evidence>
<organism evidence="2 3">
    <name type="scientific">Podarcis muralis</name>
    <name type="common">Wall lizard</name>
    <name type="synonym">Lacerta muralis</name>
    <dbReference type="NCBI Taxonomy" id="64176"/>
    <lineage>
        <taxon>Eukaryota</taxon>
        <taxon>Metazoa</taxon>
        <taxon>Chordata</taxon>
        <taxon>Craniata</taxon>
        <taxon>Vertebrata</taxon>
        <taxon>Euteleostomi</taxon>
        <taxon>Lepidosauria</taxon>
        <taxon>Squamata</taxon>
        <taxon>Bifurcata</taxon>
        <taxon>Unidentata</taxon>
        <taxon>Episquamata</taxon>
        <taxon>Laterata</taxon>
        <taxon>Lacertibaenia</taxon>
        <taxon>Lacertidae</taxon>
        <taxon>Podarcis</taxon>
    </lineage>
</organism>
<feature type="compositionally biased region" description="Polar residues" evidence="1">
    <location>
        <begin position="467"/>
        <end position="481"/>
    </location>
</feature>
<feature type="compositionally biased region" description="Polar residues" evidence="1">
    <location>
        <begin position="841"/>
        <end position="850"/>
    </location>
</feature>
<dbReference type="GeneTree" id="ENSGT01000000221572"/>
<feature type="region of interest" description="Disordered" evidence="1">
    <location>
        <begin position="362"/>
        <end position="381"/>
    </location>
</feature>
<feature type="compositionally biased region" description="Polar residues" evidence="1">
    <location>
        <begin position="431"/>
        <end position="455"/>
    </location>
</feature>